<sequence length="144" mass="15728">RYFEGAVPEPGDPGDAEQPVLSAAEDLRTSAPEAMAECRFHVYLDKILGLTGATNVYIDRTEPFKLAKDPSQRERLGTILYTCAEAVRIILMYLAPVMPTAAPAGLDQLGWKRGDSPLEESGRWGVLPPGTKTVKGEALFPRKQ</sequence>
<dbReference type="PANTHER" id="PTHR43326:SF1">
    <property type="entry name" value="METHIONINE--TRNA LIGASE, MITOCHONDRIAL"/>
    <property type="match status" value="1"/>
</dbReference>
<feature type="non-terminal residue" evidence="2">
    <location>
        <position position="1"/>
    </location>
</feature>
<comment type="caution">
    <text evidence="2">The sequence shown here is derived from an EMBL/GenBank/DDBJ whole genome shotgun (WGS) entry which is preliminary data.</text>
</comment>
<dbReference type="PANTHER" id="PTHR43326">
    <property type="entry name" value="METHIONYL-TRNA SYNTHETASE"/>
    <property type="match status" value="1"/>
</dbReference>
<accession>X0VJK1</accession>
<name>X0VJK1_9ZZZZ</name>
<proteinExistence type="predicted"/>
<evidence type="ECO:0000256" key="1">
    <source>
        <dbReference type="SAM" id="MobiDB-lite"/>
    </source>
</evidence>
<evidence type="ECO:0008006" key="3">
    <source>
        <dbReference type="Google" id="ProtNLM"/>
    </source>
</evidence>
<dbReference type="Gene3D" id="1.10.730.10">
    <property type="entry name" value="Isoleucyl-tRNA Synthetase, Domain 1"/>
    <property type="match status" value="1"/>
</dbReference>
<dbReference type="GO" id="GO:0006431">
    <property type="term" value="P:methionyl-tRNA aminoacylation"/>
    <property type="evidence" value="ECO:0007669"/>
    <property type="project" value="TreeGrafter"/>
</dbReference>
<dbReference type="EMBL" id="BARS01026063">
    <property type="protein sequence ID" value="GAG11387.1"/>
    <property type="molecule type" value="Genomic_DNA"/>
</dbReference>
<dbReference type="GO" id="GO:0005524">
    <property type="term" value="F:ATP binding"/>
    <property type="evidence" value="ECO:0007669"/>
    <property type="project" value="InterPro"/>
</dbReference>
<dbReference type="InterPro" id="IPR009080">
    <property type="entry name" value="tRNAsynth_Ia_anticodon-bd"/>
</dbReference>
<feature type="region of interest" description="Disordered" evidence="1">
    <location>
        <begin position="119"/>
        <end position="144"/>
    </location>
</feature>
<gene>
    <name evidence="2" type="ORF">S01H1_41124</name>
</gene>
<protein>
    <recommendedName>
        <fullName evidence="3">Methionine--tRNA ligase</fullName>
    </recommendedName>
</protein>
<dbReference type="AlphaFoldDB" id="X0VJK1"/>
<organism evidence="2">
    <name type="scientific">marine sediment metagenome</name>
    <dbReference type="NCBI Taxonomy" id="412755"/>
    <lineage>
        <taxon>unclassified sequences</taxon>
        <taxon>metagenomes</taxon>
        <taxon>ecological metagenomes</taxon>
    </lineage>
</organism>
<reference evidence="2" key="1">
    <citation type="journal article" date="2014" name="Front. Microbiol.">
        <title>High frequency of phylogenetically diverse reductive dehalogenase-homologous genes in deep subseafloor sedimentary metagenomes.</title>
        <authorList>
            <person name="Kawai M."/>
            <person name="Futagami T."/>
            <person name="Toyoda A."/>
            <person name="Takaki Y."/>
            <person name="Nishi S."/>
            <person name="Hori S."/>
            <person name="Arai W."/>
            <person name="Tsubouchi T."/>
            <person name="Morono Y."/>
            <person name="Uchiyama I."/>
            <person name="Ito T."/>
            <person name="Fujiyama A."/>
            <person name="Inagaki F."/>
            <person name="Takami H."/>
        </authorList>
    </citation>
    <scope>NUCLEOTIDE SEQUENCE</scope>
    <source>
        <strain evidence="2">Expedition CK06-06</strain>
    </source>
</reference>
<dbReference type="InterPro" id="IPR023457">
    <property type="entry name" value="Met-tRNA_synth_2"/>
</dbReference>
<dbReference type="GO" id="GO:0004825">
    <property type="term" value="F:methionine-tRNA ligase activity"/>
    <property type="evidence" value="ECO:0007669"/>
    <property type="project" value="InterPro"/>
</dbReference>
<dbReference type="InterPro" id="IPR041872">
    <property type="entry name" value="Anticodon_Met"/>
</dbReference>
<dbReference type="SUPFAM" id="SSF47323">
    <property type="entry name" value="Anticodon-binding domain of a subclass of class I aminoacyl-tRNA synthetases"/>
    <property type="match status" value="1"/>
</dbReference>
<dbReference type="CDD" id="cd07957">
    <property type="entry name" value="Anticodon_Ia_Met"/>
    <property type="match status" value="1"/>
</dbReference>
<evidence type="ECO:0000313" key="2">
    <source>
        <dbReference type="EMBL" id="GAG11387.1"/>
    </source>
</evidence>